<dbReference type="Gene3D" id="1.10.10.10">
    <property type="entry name" value="Winged helix-like DNA-binding domain superfamily/Winged helix DNA-binding domain"/>
    <property type="match status" value="1"/>
</dbReference>
<evidence type="ECO:0000256" key="2">
    <source>
        <dbReference type="ARBA" id="ARBA00022603"/>
    </source>
</evidence>
<dbReference type="PANTHER" id="PTHR43712">
    <property type="entry name" value="PUTATIVE (AFU_ORTHOLOGUE AFUA_4G14580)-RELATED"/>
    <property type="match status" value="1"/>
</dbReference>
<keyword evidence="10" id="KW-0471">Melatonin biosynthesis</keyword>
<name>A0A8T0BSG2_SILME</name>
<dbReference type="EC" id="2.1.1.4" evidence="7"/>
<dbReference type="GO" id="GO:0046983">
    <property type="term" value="F:protein dimerization activity"/>
    <property type="evidence" value="ECO:0007669"/>
    <property type="project" value="InterPro"/>
</dbReference>
<dbReference type="PROSITE" id="PS51683">
    <property type="entry name" value="SAM_OMT_II"/>
    <property type="match status" value="1"/>
</dbReference>
<evidence type="ECO:0000256" key="4">
    <source>
        <dbReference type="ARBA" id="ARBA00022691"/>
    </source>
</evidence>
<dbReference type="Pfam" id="PF00891">
    <property type="entry name" value="Methyltransf_2"/>
    <property type="match status" value="1"/>
</dbReference>
<feature type="domain" description="O-methyltransferase C-terminal" evidence="12">
    <location>
        <begin position="119"/>
        <end position="328"/>
    </location>
</feature>
<evidence type="ECO:0000256" key="1">
    <source>
        <dbReference type="ARBA" id="ARBA00011738"/>
    </source>
</evidence>
<evidence type="ECO:0000259" key="13">
    <source>
        <dbReference type="Pfam" id="PF08100"/>
    </source>
</evidence>
<dbReference type="GO" id="GO:0017096">
    <property type="term" value="F:acetylserotonin O-methyltransferase activity"/>
    <property type="evidence" value="ECO:0007669"/>
    <property type="project" value="UniProtKB-EC"/>
</dbReference>
<dbReference type="OrthoDB" id="1606438at2759"/>
<dbReference type="PIRSF" id="PIRSF005739">
    <property type="entry name" value="O-mtase"/>
    <property type="match status" value="1"/>
</dbReference>
<dbReference type="InterPro" id="IPR036390">
    <property type="entry name" value="WH_DNA-bd_sf"/>
</dbReference>
<organism evidence="14 15">
    <name type="scientific">Silurus meridionalis</name>
    <name type="common">Southern catfish</name>
    <name type="synonym">Silurus soldatovi meridionalis</name>
    <dbReference type="NCBI Taxonomy" id="175797"/>
    <lineage>
        <taxon>Eukaryota</taxon>
        <taxon>Metazoa</taxon>
        <taxon>Chordata</taxon>
        <taxon>Craniata</taxon>
        <taxon>Vertebrata</taxon>
        <taxon>Euteleostomi</taxon>
        <taxon>Actinopterygii</taxon>
        <taxon>Neopterygii</taxon>
        <taxon>Teleostei</taxon>
        <taxon>Ostariophysi</taxon>
        <taxon>Siluriformes</taxon>
        <taxon>Siluridae</taxon>
        <taxon>Silurus</taxon>
    </lineage>
</organism>
<comment type="caution">
    <text evidence="14">The sequence shown here is derived from an EMBL/GenBank/DDBJ whole genome shotgun (WGS) entry which is preliminary data.</text>
</comment>
<dbReference type="PANTHER" id="PTHR43712:SF2">
    <property type="entry name" value="O-METHYLTRANSFERASE CICE"/>
    <property type="match status" value="1"/>
</dbReference>
<proteinExistence type="predicted"/>
<evidence type="ECO:0000313" key="15">
    <source>
        <dbReference type="Proteomes" id="UP000606274"/>
    </source>
</evidence>
<gene>
    <name evidence="14" type="ORF">HF521_016808</name>
</gene>
<dbReference type="InterPro" id="IPR016461">
    <property type="entry name" value="COMT-like"/>
</dbReference>
<evidence type="ECO:0000313" key="14">
    <source>
        <dbReference type="EMBL" id="KAF7709958.1"/>
    </source>
</evidence>
<dbReference type="Pfam" id="PF08100">
    <property type="entry name" value="Dimerisation"/>
    <property type="match status" value="1"/>
</dbReference>
<dbReference type="GO" id="GO:0032259">
    <property type="term" value="P:methylation"/>
    <property type="evidence" value="ECO:0007669"/>
    <property type="project" value="UniProtKB-KW"/>
</dbReference>
<dbReference type="FunFam" id="1.10.10.10:FF:000358">
    <property type="entry name" value="Acetylserotonin O-methyltransferase"/>
    <property type="match status" value="1"/>
</dbReference>
<keyword evidence="2" id="KW-0489">Methyltransferase</keyword>
<dbReference type="EMBL" id="JABFDY010000003">
    <property type="protein sequence ID" value="KAF7709958.1"/>
    <property type="molecule type" value="Genomic_DNA"/>
</dbReference>
<comment type="subunit">
    <text evidence="1">Homodimer.</text>
</comment>
<dbReference type="InterPro" id="IPR012967">
    <property type="entry name" value="COMT_dimerisation"/>
</dbReference>
<evidence type="ECO:0000256" key="5">
    <source>
        <dbReference type="ARBA" id="ARBA00037645"/>
    </source>
</evidence>
<dbReference type="SUPFAM" id="SSF53335">
    <property type="entry name" value="S-adenosyl-L-methionine-dependent methyltransferases"/>
    <property type="match status" value="1"/>
</dbReference>
<evidence type="ECO:0000256" key="11">
    <source>
        <dbReference type="PIRSR" id="PIRSR005739-1"/>
    </source>
</evidence>
<comment type="function">
    <text evidence="5">Catalyzes the transfer of a methyl group onto N-acetylserotonin, producing melatonin (N-acetyl-5-methoxytryptamine).</text>
</comment>
<dbReference type="InterPro" id="IPR029063">
    <property type="entry name" value="SAM-dependent_MTases_sf"/>
</dbReference>
<dbReference type="AlphaFoldDB" id="A0A8T0BSG2"/>
<dbReference type="InterPro" id="IPR001077">
    <property type="entry name" value="COMT_C"/>
</dbReference>
<keyword evidence="4" id="KW-0949">S-adenosyl-L-methionine</keyword>
<evidence type="ECO:0000256" key="7">
    <source>
        <dbReference type="ARBA" id="ARBA00039116"/>
    </source>
</evidence>
<comment type="pathway">
    <text evidence="6">Aromatic compound metabolism; melatonin biosynthesis; melatonin from serotonin: step 1/2.</text>
</comment>
<evidence type="ECO:0000256" key="10">
    <source>
        <dbReference type="ARBA" id="ARBA00043260"/>
    </source>
</evidence>
<evidence type="ECO:0000256" key="8">
    <source>
        <dbReference type="ARBA" id="ARBA00040730"/>
    </source>
</evidence>
<dbReference type="InterPro" id="IPR036388">
    <property type="entry name" value="WH-like_DNA-bd_sf"/>
</dbReference>
<feature type="domain" description="O-methyltransferase dimerisation" evidence="13">
    <location>
        <begin position="14"/>
        <end position="97"/>
    </location>
</feature>
<dbReference type="SUPFAM" id="SSF46785">
    <property type="entry name" value="Winged helix' DNA-binding domain"/>
    <property type="match status" value="1"/>
</dbReference>
<dbReference type="FunFam" id="3.40.50.150:FF:000146">
    <property type="entry name" value="Acetylserotonin O-methyltransferase"/>
    <property type="match status" value="1"/>
</dbReference>
<sequence>MAVAKEDIYPKKLLEYMEGFMVSKTLFVACELGLFDHLHASQRPLTAEEVAQELGMSTDGTERLLSACAGLQLLITHSDEKGQVVYSNTEMSTTFLTKSSPRSLYHSIEYNSNTIYLCWCYLADAIREGRNQYEKAFGISSKDLFQALYRSEEELVKFMQLMNSIWNVCGRDVITAFNLSEFRSICDLGGCSGALAQQCVSIYPTCKVTIFDLPRVVRVCRDHFLPEENQRILFHEGDFFKDALPEADLYILARILHDWTDERCLELLNKVYQACRPGGGVLVIESLLYEDNSGPLSAQLYTLNMLVQTEGRERKVSEYTHLLNTAGFWDTHTQLTGTHYHSILARK</sequence>
<dbReference type="GO" id="GO:0030187">
    <property type="term" value="P:melatonin biosynthetic process"/>
    <property type="evidence" value="ECO:0007669"/>
    <property type="project" value="UniProtKB-KW"/>
</dbReference>
<accession>A0A8T0BSG2</accession>
<dbReference type="Proteomes" id="UP000606274">
    <property type="component" value="Unassembled WGS sequence"/>
</dbReference>
<dbReference type="Gene3D" id="3.40.50.150">
    <property type="entry name" value="Vaccinia Virus protein VP39"/>
    <property type="match status" value="1"/>
</dbReference>
<evidence type="ECO:0000256" key="3">
    <source>
        <dbReference type="ARBA" id="ARBA00022679"/>
    </source>
</evidence>
<protein>
    <recommendedName>
        <fullName evidence="8">Acetylserotonin O-methyltransferase</fullName>
        <ecNumber evidence="7">2.1.1.4</ecNumber>
    </recommendedName>
    <alternativeName>
        <fullName evidence="9">Hydroxyindole O-methyltransferase</fullName>
    </alternativeName>
</protein>
<evidence type="ECO:0000259" key="12">
    <source>
        <dbReference type="Pfam" id="PF00891"/>
    </source>
</evidence>
<keyword evidence="15" id="KW-1185">Reference proteome</keyword>
<evidence type="ECO:0000256" key="9">
    <source>
        <dbReference type="ARBA" id="ARBA00043054"/>
    </source>
</evidence>
<keyword evidence="3" id="KW-0808">Transferase</keyword>
<evidence type="ECO:0000256" key="6">
    <source>
        <dbReference type="ARBA" id="ARBA00037926"/>
    </source>
</evidence>
<reference evidence="14" key="1">
    <citation type="submission" date="2020-08" db="EMBL/GenBank/DDBJ databases">
        <title>Chromosome-level assembly of Southern catfish (Silurus meridionalis) provides insights into visual adaptation to the nocturnal and benthic lifestyles.</title>
        <authorList>
            <person name="Zhang Y."/>
            <person name="Wang D."/>
            <person name="Peng Z."/>
        </authorList>
    </citation>
    <scope>NUCLEOTIDE SEQUENCE</scope>
    <source>
        <strain evidence="14">SWU-2019-XX</strain>
        <tissue evidence="14">Muscle</tissue>
    </source>
</reference>
<feature type="active site" description="Proton acceptor" evidence="11">
    <location>
        <position position="257"/>
    </location>
</feature>